<evidence type="ECO:0000313" key="5">
    <source>
        <dbReference type="Proteomes" id="UP001168642"/>
    </source>
</evidence>
<evidence type="ECO:0000313" key="4">
    <source>
        <dbReference type="EMBL" id="MDO3694002.1"/>
    </source>
</evidence>
<protein>
    <submittedName>
        <fullName evidence="4">T9SS type A sorting domain-containing protein</fullName>
    </submittedName>
</protein>
<accession>A0ABT8VPX3</accession>
<keyword evidence="1 2" id="KW-0732">Signal</keyword>
<dbReference type="NCBIfam" id="TIGR04183">
    <property type="entry name" value="Por_Secre_tail"/>
    <property type="match status" value="1"/>
</dbReference>
<dbReference type="Gene3D" id="2.60.120.260">
    <property type="entry name" value="Galactose-binding domain-like"/>
    <property type="match status" value="1"/>
</dbReference>
<dbReference type="RefSeq" id="WP_302883246.1">
    <property type="nucleotide sequence ID" value="NZ_JAUMIT010000001.1"/>
</dbReference>
<dbReference type="Proteomes" id="UP001168642">
    <property type="component" value="Unassembled WGS sequence"/>
</dbReference>
<gene>
    <name evidence="4" type="ORF">QVZ41_03945</name>
</gene>
<feature type="chain" id="PRO_5047257019" evidence="2">
    <location>
        <begin position="23"/>
        <end position="294"/>
    </location>
</feature>
<sequence>MKKITQLISAAMLLFAVSATSAQNLIPDWDANGATGAGSEANKWGFGTSRVDAPWGTANGGDVRYRDNQSYTIDGTTQTYNGRLFLYRWDGSWWGSVMSLGVTGSTGQSGITMTAGNTYTLTGYYMWFNNGEAPTYQFSYSTTPDGDALNPQDFSLEEKDRHENNTTKGGYYSFTYNFTPDTSGDYFFQIRQTSGDGSAAGTIIQLANLSLEDKGTLSSNNISNIKPQIAFNKDVLSVKTNSGVSNITVFDILGRSVLSNNDSSTISISSLQSGTYILRVTTISGEVQVVKFAK</sequence>
<feature type="signal peptide" evidence="2">
    <location>
        <begin position="1"/>
        <end position="22"/>
    </location>
</feature>
<evidence type="ECO:0000256" key="1">
    <source>
        <dbReference type="ARBA" id="ARBA00022729"/>
    </source>
</evidence>
<dbReference type="Pfam" id="PF18962">
    <property type="entry name" value="Por_Secre_tail"/>
    <property type="match status" value="1"/>
</dbReference>
<evidence type="ECO:0000256" key="2">
    <source>
        <dbReference type="SAM" id="SignalP"/>
    </source>
</evidence>
<reference evidence="4" key="1">
    <citation type="submission" date="2023-07" db="EMBL/GenBank/DDBJ databases">
        <title>Wenyingzhuangia sp. chi5 genome sequencing and assembly.</title>
        <authorList>
            <person name="Park S."/>
        </authorList>
    </citation>
    <scope>NUCLEOTIDE SEQUENCE</scope>
    <source>
        <strain evidence="4">Chi5</strain>
    </source>
</reference>
<keyword evidence="5" id="KW-1185">Reference proteome</keyword>
<evidence type="ECO:0000259" key="3">
    <source>
        <dbReference type="Pfam" id="PF18962"/>
    </source>
</evidence>
<comment type="caution">
    <text evidence="4">The sequence shown here is derived from an EMBL/GenBank/DDBJ whole genome shotgun (WGS) entry which is preliminary data.</text>
</comment>
<dbReference type="EMBL" id="JAUMIT010000001">
    <property type="protein sequence ID" value="MDO3694002.1"/>
    <property type="molecule type" value="Genomic_DNA"/>
</dbReference>
<name>A0ABT8VPX3_9FLAO</name>
<proteinExistence type="predicted"/>
<dbReference type="InterPro" id="IPR026444">
    <property type="entry name" value="Secre_tail"/>
</dbReference>
<organism evidence="4 5">
    <name type="scientific">Wenyingzhuangia gilva</name>
    <dbReference type="NCBI Taxonomy" id="3057677"/>
    <lineage>
        <taxon>Bacteria</taxon>
        <taxon>Pseudomonadati</taxon>
        <taxon>Bacteroidota</taxon>
        <taxon>Flavobacteriia</taxon>
        <taxon>Flavobacteriales</taxon>
        <taxon>Flavobacteriaceae</taxon>
        <taxon>Wenyingzhuangia</taxon>
    </lineage>
</organism>
<feature type="domain" description="Secretion system C-terminal sorting" evidence="3">
    <location>
        <begin position="233"/>
        <end position="288"/>
    </location>
</feature>